<comment type="caution">
    <text evidence="1">The sequence shown here is derived from an EMBL/GenBank/DDBJ whole genome shotgun (WGS) entry which is preliminary data.</text>
</comment>
<dbReference type="InterPro" id="IPR037079">
    <property type="entry name" value="AF2212/PG0164-like_sf"/>
</dbReference>
<keyword evidence="2" id="KW-1185">Reference proteome</keyword>
<dbReference type="SUPFAM" id="SSF141694">
    <property type="entry name" value="AF2212/PG0164-like"/>
    <property type="match status" value="1"/>
</dbReference>
<dbReference type="Gene3D" id="2.40.30.100">
    <property type="entry name" value="AF2212/PG0164-like"/>
    <property type="match status" value="1"/>
</dbReference>
<proteinExistence type="predicted"/>
<dbReference type="EMBL" id="JAULBC010000001">
    <property type="protein sequence ID" value="MEX6686578.1"/>
    <property type="molecule type" value="Genomic_DNA"/>
</dbReference>
<dbReference type="Pfam" id="PF13376">
    <property type="entry name" value="OmdA"/>
    <property type="match status" value="1"/>
</dbReference>
<dbReference type="Proteomes" id="UP001560573">
    <property type="component" value="Unassembled WGS sequence"/>
</dbReference>
<dbReference type="RefSeq" id="WP_369327975.1">
    <property type="nucleotide sequence ID" value="NZ_JAULBC010000001.1"/>
</dbReference>
<accession>A0ABV3Z9P1</accession>
<name>A0ABV3Z9P1_9BACT</name>
<evidence type="ECO:0000313" key="2">
    <source>
        <dbReference type="Proteomes" id="UP001560573"/>
    </source>
</evidence>
<reference evidence="1 2" key="1">
    <citation type="submission" date="2023-07" db="EMBL/GenBank/DDBJ databases">
        <authorList>
            <person name="Lian W.-H."/>
        </authorList>
    </citation>
    <scope>NUCLEOTIDE SEQUENCE [LARGE SCALE GENOMIC DNA]</scope>
    <source>
        <strain evidence="1 2">SYSU DXS3180</strain>
    </source>
</reference>
<organism evidence="1 2">
    <name type="scientific">Danxiaibacter flavus</name>
    <dbReference type="NCBI Taxonomy" id="3049108"/>
    <lineage>
        <taxon>Bacteria</taxon>
        <taxon>Pseudomonadati</taxon>
        <taxon>Bacteroidota</taxon>
        <taxon>Chitinophagia</taxon>
        <taxon>Chitinophagales</taxon>
        <taxon>Chitinophagaceae</taxon>
        <taxon>Danxiaibacter</taxon>
    </lineage>
</organism>
<evidence type="ECO:0000313" key="1">
    <source>
        <dbReference type="EMBL" id="MEX6686578.1"/>
    </source>
</evidence>
<sequence>MVQFKAVIEQFAAQGEKTGWSYINVPAEIALQLKPDNKKSFRVKGKLDNYTIKGVALLPMGGGDFIMAINADMRKGIGKRKGASVMVKLEVDKVIMIVPDDLMECFNDEPGTFDQFQTLAKSHQGYFIKWINEAKTEQTRTKRIALTVSAMAKKYDYGTMIRESRKEV</sequence>
<dbReference type="InterPro" id="IPR015018">
    <property type="entry name" value="DUF1905"/>
</dbReference>
<protein>
    <submittedName>
        <fullName evidence="1">YdeI/OmpD-associated family protein</fullName>
    </submittedName>
</protein>
<gene>
    <name evidence="1" type="ORF">QTN47_03680</name>
</gene>
<dbReference type="Pfam" id="PF08922">
    <property type="entry name" value="DUF1905"/>
    <property type="match status" value="1"/>
</dbReference>